<proteinExistence type="predicted"/>
<reference evidence="1" key="2">
    <citation type="submission" date="2023-05" db="EMBL/GenBank/DDBJ databases">
        <authorList>
            <consortium name="Lawrence Berkeley National Laboratory"/>
            <person name="Steindorff A."/>
            <person name="Hensen N."/>
            <person name="Bonometti L."/>
            <person name="Westerberg I."/>
            <person name="Brannstrom I.O."/>
            <person name="Guillou S."/>
            <person name="Cros-Aarteil S."/>
            <person name="Calhoun S."/>
            <person name="Haridas S."/>
            <person name="Kuo A."/>
            <person name="Mondo S."/>
            <person name="Pangilinan J."/>
            <person name="Riley R."/>
            <person name="Labutti K."/>
            <person name="Andreopoulos B."/>
            <person name="Lipzen A."/>
            <person name="Chen C."/>
            <person name="Yanf M."/>
            <person name="Daum C."/>
            <person name="Ng V."/>
            <person name="Clum A."/>
            <person name="Ohm R."/>
            <person name="Martin F."/>
            <person name="Silar P."/>
            <person name="Natvig D."/>
            <person name="Lalanne C."/>
            <person name="Gautier V."/>
            <person name="Ament-Velasquez S.L."/>
            <person name="Kruys A."/>
            <person name="Hutchinson M.I."/>
            <person name="Powell A.J."/>
            <person name="Barry K."/>
            <person name="Miller A.N."/>
            <person name="Grigoriev I.V."/>
            <person name="Debuchy R."/>
            <person name="Gladieux P."/>
            <person name="Thoren M.H."/>
            <person name="Johannesson H."/>
        </authorList>
    </citation>
    <scope>NUCLEOTIDE SEQUENCE</scope>
    <source>
        <strain evidence="1">CBS 892.96</strain>
    </source>
</reference>
<dbReference type="Proteomes" id="UP001302321">
    <property type="component" value="Unassembled WGS sequence"/>
</dbReference>
<dbReference type="AlphaFoldDB" id="A0AAN6W424"/>
<keyword evidence="2" id="KW-1185">Reference proteome</keyword>
<organism evidence="1 2">
    <name type="scientific">Triangularia setosa</name>
    <dbReference type="NCBI Taxonomy" id="2587417"/>
    <lineage>
        <taxon>Eukaryota</taxon>
        <taxon>Fungi</taxon>
        <taxon>Dikarya</taxon>
        <taxon>Ascomycota</taxon>
        <taxon>Pezizomycotina</taxon>
        <taxon>Sordariomycetes</taxon>
        <taxon>Sordariomycetidae</taxon>
        <taxon>Sordariales</taxon>
        <taxon>Podosporaceae</taxon>
        <taxon>Triangularia</taxon>
    </lineage>
</organism>
<protein>
    <submittedName>
        <fullName evidence="1">Uncharacterized protein</fullName>
    </submittedName>
</protein>
<comment type="caution">
    <text evidence="1">The sequence shown here is derived from an EMBL/GenBank/DDBJ whole genome shotgun (WGS) entry which is preliminary data.</text>
</comment>
<sequence>MECLSTPGHYLEMLEKDINKQKDGCSGNVGSLPSRRLPSATEILDFLEQQGPLGDVEDQNDWISNKYMRNANRCFSQLQKAQIRKFEKLMKEATRGRKLFYADGTRFRLGPKIIGEAYVHGVMYEKFVGGYSRP</sequence>
<gene>
    <name evidence="1" type="ORF">QBC36DRAFT_347592</name>
</gene>
<reference evidence="1" key="1">
    <citation type="journal article" date="2023" name="Mol. Phylogenet. Evol.">
        <title>Genome-scale phylogeny and comparative genomics of the fungal order Sordariales.</title>
        <authorList>
            <person name="Hensen N."/>
            <person name="Bonometti L."/>
            <person name="Westerberg I."/>
            <person name="Brannstrom I.O."/>
            <person name="Guillou S."/>
            <person name="Cros-Aarteil S."/>
            <person name="Calhoun S."/>
            <person name="Haridas S."/>
            <person name="Kuo A."/>
            <person name="Mondo S."/>
            <person name="Pangilinan J."/>
            <person name="Riley R."/>
            <person name="LaButti K."/>
            <person name="Andreopoulos B."/>
            <person name="Lipzen A."/>
            <person name="Chen C."/>
            <person name="Yan M."/>
            <person name="Daum C."/>
            <person name="Ng V."/>
            <person name="Clum A."/>
            <person name="Steindorff A."/>
            <person name="Ohm R.A."/>
            <person name="Martin F."/>
            <person name="Silar P."/>
            <person name="Natvig D.O."/>
            <person name="Lalanne C."/>
            <person name="Gautier V."/>
            <person name="Ament-Velasquez S.L."/>
            <person name="Kruys A."/>
            <person name="Hutchinson M.I."/>
            <person name="Powell A.J."/>
            <person name="Barry K."/>
            <person name="Miller A.N."/>
            <person name="Grigoriev I.V."/>
            <person name="Debuchy R."/>
            <person name="Gladieux P."/>
            <person name="Hiltunen Thoren M."/>
            <person name="Johannesson H."/>
        </authorList>
    </citation>
    <scope>NUCLEOTIDE SEQUENCE</scope>
    <source>
        <strain evidence="1">CBS 892.96</strain>
    </source>
</reference>
<name>A0AAN6W424_9PEZI</name>
<accession>A0AAN6W424</accession>
<evidence type="ECO:0000313" key="1">
    <source>
        <dbReference type="EMBL" id="KAK4174855.1"/>
    </source>
</evidence>
<evidence type="ECO:0000313" key="2">
    <source>
        <dbReference type="Proteomes" id="UP001302321"/>
    </source>
</evidence>
<dbReference type="EMBL" id="MU866260">
    <property type="protein sequence ID" value="KAK4174855.1"/>
    <property type="molecule type" value="Genomic_DNA"/>
</dbReference>